<proteinExistence type="predicted"/>
<accession>A0A9P7VQ55</accession>
<keyword evidence="3" id="KW-1185">Reference proteome</keyword>
<evidence type="ECO:0000256" key="1">
    <source>
        <dbReference type="SAM" id="MobiDB-lite"/>
    </source>
</evidence>
<sequence>MSPNLPNSQRFTIHDFLALELYTRLREKTLLNSLEAQPRASGASKDKLVVGRGCERDTDDTEGPQQAINELFVNVTFVVHDQKTHGVIVIRGPRWNLFVLENDVSYTRSEGPQSWACSLQMKLSVKNGGPQGVRDSTRKTSGVVTSAVIYSPARR</sequence>
<name>A0A9P7VQ55_9AGAR</name>
<feature type="region of interest" description="Disordered" evidence="1">
    <location>
        <begin position="45"/>
        <end position="65"/>
    </location>
</feature>
<evidence type="ECO:0000313" key="3">
    <source>
        <dbReference type="Proteomes" id="UP000812287"/>
    </source>
</evidence>
<dbReference type="EMBL" id="MU250539">
    <property type="protein sequence ID" value="KAG7444640.1"/>
    <property type="molecule type" value="Genomic_DNA"/>
</dbReference>
<dbReference type="Proteomes" id="UP000812287">
    <property type="component" value="Unassembled WGS sequence"/>
</dbReference>
<feature type="compositionally biased region" description="Basic and acidic residues" evidence="1">
    <location>
        <begin position="45"/>
        <end position="56"/>
    </location>
</feature>
<dbReference type="AlphaFoldDB" id="A0A9P7VQ55"/>
<reference evidence="2" key="1">
    <citation type="submission" date="2020-11" db="EMBL/GenBank/DDBJ databases">
        <title>Adaptations for nitrogen fixation in a non-lichenized fungal sporocarp promotes dispersal by wood-feeding termites.</title>
        <authorList>
            <consortium name="DOE Joint Genome Institute"/>
            <person name="Koch R.A."/>
            <person name="Yoon G."/>
            <person name="Arayal U."/>
            <person name="Lail K."/>
            <person name="Amirebrahimi M."/>
            <person name="Labutti K."/>
            <person name="Lipzen A."/>
            <person name="Riley R."/>
            <person name="Barry K."/>
            <person name="Henrissat B."/>
            <person name="Grigoriev I.V."/>
            <person name="Herr J.R."/>
            <person name="Aime M.C."/>
        </authorList>
    </citation>
    <scope>NUCLEOTIDE SEQUENCE</scope>
    <source>
        <strain evidence="2">MCA 3950</strain>
    </source>
</reference>
<organism evidence="2 3">
    <name type="scientific">Guyanagaster necrorhizus</name>
    <dbReference type="NCBI Taxonomy" id="856835"/>
    <lineage>
        <taxon>Eukaryota</taxon>
        <taxon>Fungi</taxon>
        <taxon>Dikarya</taxon>
        <taxon>Basidiomycota</taxon>
        <taxon>Agaricomycotina</taxon>
        <taxon>Agaricomycetes</taxon>
        <taxon>Agaricomycetidae</taxon>
        <taxon>Agaricales</taxon>
        <taxon>Marasmiineae</taxon>
        <taxon>Physalacriaceae</taxon>
        <taxon>Guyanagaster</taxon>
    </lineage>
</organism>
<evidence type="ECO:0000313" key="2">
    <source>
        <dbReference type="EMBL" id="KAG7444640.1"/>
    </source>
</evidence>
<dbReference type="RefSeq" id="XP_043038140.1">
    <property type="nucleotide sequence ID" value="XM_043177367.1"/>
</dbReference>
<protein>
    <submittedName>
        <fullName evidence="2">Uncharacterized protein</fullName>
    </submittedName>
</protein>
<gene>
    <name evidence="2" type="ORF">BT62DRAFT_1007659</name>
</gene>
<comment type="caution">
    <text evidence="2">The sequence shown here is derived from an EMBL/GenBank/DDBJ whole genome shotgun (WGS) entry which is preliminary data.</text>
</comment>
<dbReference type="GeneID" id="66099654"/>
<dbReference type="OrthoDB" id="10621549at2759"/>